<evidence type="ECO:0000313" key="2">
    <source>
        <dbReference type="Proteomes" id="UP001144280"/>
    </source>
</evidence>
<reference evidence="1" key="1">
    <citation type="submission" date="2022-12" db="EMBL/GenBank/DDBJ databases">
        <title>New Phytohabitans aurantiacus sp. RD004123 nov., an actinomycete isolated from soil.</title>
        <authorList>
            <person name="Triningsih D.W."/>
            <person name="Harunari E."/>
            <person name="Igarashi Y."/>
        </authorList>
    </citation>
    <scope>NUCLEOTIDE SEQUENCE</scope>
    <source>
        <strain evidence="1">RD004123</strain>
    </source>
</reference>
<dbReference type="Proteomes" id="UP001144280">
    <property type="component" value="Unassembled WGS sequence"/>
</dbReference>
<proteinExistence type="predicted"/>
<keyword evidence="2" id="KW-1185">Reference proteome</keyword>
<evidence type="ECO:0000313" key="1">
    <source>
        <dbReference type="EMBL" id="GLI00943.1"/>
    </source>
</evidence>
<comment type="caution">
    <text evidence="1">The sequence shown here is derived from an EMBL/GenBank/DDBJ whole genome shotgun (WGS) entry which is preliminary data.</text>
</comment>
<protein>
    <submittedName>
        <fullName evidence="1">Uncharacterized protein</fullName>
    </submittedName>
</protein>
<accession>A0ABQ5R3P8</accession>
<name>A0ABQ5R3P8_9ACTN</name>
<dbReference type="EMBL" id="BSDI01000038">
    <property type="protein sequence ID" value="GLI00943.1"/>
    <property type="molecule type" value="Genomic_DNA"/>
</dbReference>
<sequence>MNVALLFDASAPSLGPDYGYAVLRLVLGTGVMQSRQTHTRVSIGDILTWSHRSDPSYPQLLSRVYSPLRFDRLHRIRLRDAMADSTIFCWLLQAINDETADAMDHALKHTEGYLGATDVSFGDPVQLHFFRQLLPEFYRFRGSVASILYTGGSNPDPDIAEKEIIEDSGMSVRYEDIGARKTMFDQYTDLEYFQRIEYVLDVASGLEGISGETVSELALTLEEIHPHLFNILAAAMRAIHTSQTEEDLAQAALSGRRFLEALANYWFPAREGLINGRKVGLQQYRNRIWAYLTDAANSADPPAIDRVPALGARLEELVEDFNAGLHAKVERQRMERSFIGLLIWLDAVIRLNPDAAVRPYLAYEFQIMAYWEKLAKRNFG</sequence>
<organism evidence="1 2">
    <name type="scientific">Phytohabitans aurantiacus</name>
    <dbReference type="NCBI Taxonomy" id="3016789"/>
    <lineage>
        <taxon>Bacteria</taxon>
        <taxon>Bacillati</taxon>
        <taxon>Actinomycetota</taxon>
        <taxon>Actinomycetes</taxon>
        <taxon>Micromonosporales</taxon>
        <taxon>Micromonosporaceae</taxon>
    </lineage>
</organism>
<gene>
    <name evidence="1" type="ORF">Pa4123_62190</name>
</gene>